<evidence type="ECO:0000313" key="2">
    <source>
        <dbReference type="EMBL" id="KAK2941676.1"/>
    </source>
</evidence>
<dbReference type="EMBL" id="JARBJD010000476">
    <property type="protein sequence ID" value="KAK2941676.1"/>
    <property type="molecule type" value="Genomic_DNA"/>
</dbReference>
<accession>A0ABQ9WQA7</accession>
<evidence type="ECO:0000256" key="1">
    <source>
        <dbReference type="SAM" id="MobiDB-lite"/>
    </source>
</evidence>
<feature type="region of interest" description="Disordered" evidence="1">
    <location>
        <begin position="152"/>
        <end position="172"/>
    </location>
</feature>
<gene>
    <name evidence="2" type="ORF">BLNAU_23405</name>
</gene>
<dbReference type="Proteomes" id="UP001281761">
    <property type="component" value="Unassembled WGS sequence"/>
</dbReference>
<reference evidence="2 3" key="1">
    <citation type="journal article" date="2022" name="bioRxiv">
        <title>Genomics of Preaxostyla Flagellates Illuminates Evolutionary Transitions and the Path Towards Mitochondrial Loss.</title>
        <authorList>
            <person name="Novak L.V.F."/>
            <person name="Treitli S.C."/>
            <person name="Pyrih J."/>
            <person name="Halakuc P."/>
            <person name="Pipaliya S.V."/>
            <person name="Vacek V."/>
            <person name="Brzon O."/>
            <person name="Soukal P."/>
            <person name="Eme L."/>
            <person name="Dacks J.B."/>
            <person name="Karnkowska A."/>
            <person name="Elias M."/>
            <person name="Hampl V."/>
        </authorList>
    </citation>
    <scope>NUCLEOTIDE SEQUENCE [LARGE SCALE GENOMIC DNA]</scope>
    <source>
        <strain evidence="2">NAU3</strain>
        <tissue evidence="2">Gut</tissue>
    </source>
</reference>
<keyword evidence="3" id="KW-1185">Reference proteome</keyword>
<name>A0ABQ9WQA7_9EUKA</name>
<evidence type="ECO:0000313" key="3">
    <source>
        <dbReference type="Proteomes" id="UP001281761"/>
    </source>
</evidence>
<sequence>MAIDELDQHPDCLKRLVRSVPLVLGTQIETVPHTLGQLALTRTELSHVFRADTVRLGNLLLRSSLRVCLVEHRIVVHIPHALLRNGGLEHFEHIGIDLRGCCASALTAAVERQMEHILHIQPHGYQHWVFSMVLAAHFVHLSLRQKMDAVEEHSKATVEHGDGEEGGGGSHAQCVQVVHVERSVPEERGE</sequence>
<feature type="compositionally biased region" description="Basic and acidic residues" evidence="1">
    <location>
        <begin position="152"/>
        <end position="163"/>
    </location>
</feature>
<proteinExistence type="predicted"/>
<organism evidence="2 3">
    <name type="scientific">Blattamonas nauphoetae</name>
    <dbReference type="NCBI Taxonomy" id="2049346"/>
    <lineage>
        <taxon>Eukaryota</taxon>
        <taxon>Metamonada</taxon>
        <taxon>Preaxostyla</taxon>
        <taxon>Oxymonadida</taxon>
        <taxon>Blattamonas</taxon>
    </lineage>
</organism>
<protein>
    <submittedName>
        <fullName evidence="2">Uncharacterized protein</fullName>
    </submittedName>
</protein>
<comment type="caution">
    <text evidence="2">The sequence shown here is derived from an EMBL/GenBank/DDBJ whole genome shotgun (WGS) entry which is preliminary data.</text>
</comment>